<sequence>ALFLTLGGDTNHPTELIQALKDILTTGLMKSDALLKDFELAKKEMYGRSITRMNSLEAIANSFEGENYGNTTIFDEAMLYQDISLDEVINTFDTFMKNVVISTFKMDSEQAKK</sequence>
<dbReference type="Gene3D" id="3.30.830.10">
    <property type="entry name" value="Metalloenzyme, LuxS/M16 peptidase-like"/>
    <property type="match status" value="1"/>
</dbReference>
<gene>
    <name evidence="1" type="ORF">C1I98_39895</name>
</gene>
<organism evidence="1 2">
    <name type="scientific">Spongiactinospora gelatinilytica</name>
    <dbReference type="NCBI Taxonomy" id="2666298"/>
    <lineage>
        <taxon>Bacteria</taxon>
        <taxon>Bacillati</taxon>
        <taxon>Actinomycetota</taxon>
        <taxon>Actinomycetes</taxon>
        <taxon>Streptosporangiales</taxon>
        <taxon>Streptosporangiaceae</taxon>
        <taxon>Spongiactinospora</taxon>
    </lineage>
</organism>
<proteinExistence type="predicted"/>
<evidence type="ECO:0000313" key="1">
    <source>
        <dbReference type="EMBL" id="PZG13196.1"/>
    </source>
</evidence>
<reference evidence="1 2" key="1">
    <citation type="submission" date="2018-01" db="EMBL/GenBank/DDBJ databases">
        <title>Draft genome sequence of Sphaerisporangium sp. 7K107.</title>
        <authorList>
            <person name="Sahin N."/>
            <person name="Saygin H."/>
            <person name="Ay H."/>
        </authorList>
    </citation>
    <scope>NUCLEOTIDE SEQUENCE [LARGE SCALE GENOMIC DNA]</scope>
    <source>
        <strain evidence="1 2">7K107</strain>
    </source>
</reference>
<accession>A0A2W2DMK9</accession>
<feature type="non-terminal residue" evidence="1">
    <location>
        <position position="1"/>
    </location>
</feature>
<dbReference type="EMBL" id="POUA01000895">
    <property type="protein sequence ID" value="PZG13196.1"/>
    <property type="molecule type" value="Genomic_DNA"/>
</dbReference>
<evidence type="ECO:0000313" key="2">
    <source>
        <dbReference type="Proteomes" id="UP000248544"/>
    </source>
</evidence>
<dbReference type="AlphaFoldDB" id="A0A2W2DMK9"/>
<dbReference type="Proteomes" id="UP000248544">
    <property type="component" value="Unassembled WGS sequence"/>
</dbReference>
<comment type="caution">
    <text evidence="1">The sequence shown here is derived from an EMBL/GenBank/DDBJ whole genome shotgun (WGS) entry which is preliminary data.</text>
</comment>
<protein>
    <submittedName>
        <fullName evidence="1">Insulinase family protein</fullName>
    </submittedName>
</protein>
<keyword evidence="2" id="KW-1185">Reference proteome</keyword>
<name>A0A2W2DMK9_9ACTN</name>